<feature type="compositionally biased region" description="Polar residues" evidence="1">
    <location>
        <begin position="21"/>
        <end position="42"/>
    </location>
</feature>
<feature type="transmembrane region" description="Helical" evidence="2">
    <location>
        <begin position="173"/>
        <end position="192"/>
    </location>
</feature>
<evidence type="ECO:0000256" key="1">
    <source>
        <dbReference type="SAM" id="MobiDB-lite"/>
    </source>
</evidence>
<accession>A0A812C5A6</accession>
<sequence>MENRENPVFRTSPVQRGDQIPHTSSSDTLLNESDFSYELSTSDSEERPTPQKRTHPTSATETCFSDTQQPKHKKERCRFKARPSTQKCDNHDNYNSSSDVDGHQSPKMFPKDPQNARLLIIFKISFFLSIFFLSFFLFSFFLSFYFLSFFLSIFFLSFFLFSFRPQLPIFITFYMNYISFFSLASSFCPLYLSCFFSLLLPCSFFLSLIIYFRSFYYQFDTFVFTARFFYTLFFLSLCHLFHLPFRFSFHYSDPYSCFSLSLFMPHSLHQHLHFFYTILLGPFFLPLLSIHLCPFFLDPFGSFLLTCLLDHFGSFLLSFFLDLFGSFLLNSLLDLFRSFLLTALLDPLSSFLPNSLLSSPGSFLSNILLDPFGYFLLSTFPDSFGSFLLNTLLNDSDPFF</sequence>
<keyword evidence="2" id="KW-0812">Transmembrane</keyword>
<feature type="compositionally biased region" description="Polar residues" evidence="1">
    <location>
        <begin position="56"/>
        <end position="68"/>
    </location>
</feature>
<reference evidence="3" key="1">
    <citation type="submission" date="2021-01" db="EMBL/GenBank/DDBJ databases">
        <authorList>
            <person name="Li R."/>
            <person name="Bekaert M."/>
        </authorList>
    </citation>
    <scope>NUCLEOTIDE SEQUENCE</scope>
    <source>
        <strain evidence="3">Farmed</strain>
    </source>
</reference>
<feature type="compositionally biased region" description="Polar residues" evidence="1">
    <location>
        <begin position="83"/>
        <end position="99"/>
    </location>
</feature>
<proteinExistence type="predicted"/>
<feature type="transmembrane region" description="Helical" evidence="2">
    <location>
        <begin position="303"/>
        <end position="323"/>
    </location>
</feature>
<gene>
    <name evidence="3" type="ORF">SPHA_27972</name>
</gene>
<evidence type="ECO:0000256" key="2">
    <source>
        <dbReference type="SAM" id="Phobius"/>
    </source>
</evidence>
<feature type="region of interest" description="Disordered" evidence="1">
    <location>
        <begin position="1"/>
        <end position="106"/>
    </location>
</feature>
<keyword evidence="2" id="KW-1133">Transmembrane helix</keyword>
<dbReference type="EMBL" id="CAHIKZ030001101">
    <property type="protein sequence ID" value="CAE1252432.1"/>
    <property type="molecule type" value="Genomic_DNA"/>
</dbReference>
<keyword evidence="4" id="KW-1185">Reference proteome</keyword>
<feature type="compositionally biased region" description="Basic residues" evidence="1">
    <location>
        <begin position="70"/>
        <end position="81"/>
    </location>
</feature>
<feature type="transmembrane region" description="Helical" evidence="2">
    <location>
        <begin position="198"/>
        <end position="216"/>
    </location>
</feature>
<feature type="transmembrane region" description="Helical" evidence="2">
    <location>
        <begin position="228"/>
        <end position="245"/>
    </location>
</feature>
<organism evidence="3 4">
    <name type="scientific">Acanthosepion pharaonis</name>
    <name type="common">Pharaoh cuttlefish</name>
    <name type="synonym">Sepia pharaonis</name>
    <dbReference type="NCBI Taxonomy" id="158019"/>
    <lineage>
        <taxon>Eukaryota</taxon>
        <taxon>Metazoa</taxon>
        <taxon>Spiralia</taxon>
        <taxon>Lophotrochozoa</taxon>
        <taxon>Mollusca</taxon>
        <taxon>Cephalopoda</taxon>
        <taxon>Coleoidea</taxon>
        <taxon>Decapodiformes</taxon>
        <taxon>Sepiida</taxon>
        <taxon>Sepiina</taxon>
        <taxon>Sepiidae</taxon>
        <taxon>Acanthosepion</taxon>
    </lineage>
</organism>
<feature type="transmembrane region" description="Helical" evidence="2">
    <location>
        <begin position="118"/>
        <end position="138"/>
    </location>
</feature>
<name>A0A812C5A6_ACAPH</name>
<keyword evidence="2" id="KW-0472">Membrane</keyword>
<feature type="transmembrane region" description="Helical" evidence="2">
    <location>
        <begin position="144"/>
        <end position="161"/>
    </location>
</feature>
<evidence type="ECO:0000313" key="3">
    <source>
        <dbReference type="EMBL" id="CAE1252432.1"/>
    </source>
</evidence>
<protein>
    <submittedName>
        <fullName evidence="3">Uncharacterized protein</fullName>
    </submittedName>
</protein>
<comment type="caution">
    <text evidence="3">The sequence shown here is derived from an EMBL/GenBank/DDBJ whole genome shotgun (WGS) entry which is preliminary data.</text>
</comment>
<dbReference type="AlphaFoldDB" id="A0A812C5A6"/>
<feature type="transmembrane region" description="Helical" evidence="2">
    <location>
        <begin position="275"/>
        <end position="297"/>
    </location>
</feature>
<dbReference type="Proteomes" id="UP000597762">
    <property type="component" value="Unassembled WGS sequence"/>
</dbReference>
<evidence type="ECO:0000313" key="4">
    <source>
        <dbReference type="Proteomes" id="UP000597762"/>
    </source>
</evidence>